<evidence type="ECO:0000256" key="3">
    <source>
        <dbReference type="ARBA" id="ARBA00022692"/>
    </source>
</evidence>
<evidence type="ECO:0000256" key="4">
    <source>
        <dbReference type="ARBA" id="ARBA00022989"/>
    </source>
</evidence>
<reference evidence="9 10" key="1">
    <citation type="submission" date="2019-06" db="EMBL/GenBank/DDBJ databases">
        <title>Sequencing the genomes of 1000 actinobacteria strains.</title>
        <authorList>
            <person name="Klenk H.-P."/>
        </authorList>
    </citation>
    <scope>NUCLEOTIDE SEQUENCE [LARGE SCALE GENOMIC DNA]</scope>
    <source>
        <strain evidence="9 10">DSM 102131</strain>
    </source>
</reference>
<accession>A0A561WUF9</accession>
<dbReference type="PANTHER" id="PTHR30287">
    <property type="entry name" value="MEMBRANE COMPONENT OF PREDICTED ABC SUPERFAMILY METABOLITE UPTAKE TRANSPORTER"/>
    <property type="match status" value="1"/>
</dbReference>
<evidence type="ECO:0000256" key="5">
    <source>
        <dbReference type="ARBA" id="ARBA00023136"/>
    </source>
</evidence>
<evidence type="ECO:0000313" key="9">
    <source>
        <dbReference type="EMBL" id="TWG27508.1"/>
    </source>
</evidence>
<feature type="transmembrane region" description="Helical" evidence="7">
    <location>
        <begin position="29"/>
        <end position="50"/>
    </location>
</feature>
<keyword evidence="2" id="KW-1003">Cell membrane</keyword>
<evidence type="ECO:0000256" key="2">
    <source>
        <dbReference type="ARBA" id="ARBA00022475"/>
    </source>
</evidence>
<evidence type="ECO:0000259" key="8">
    <source>
        <dbReference type="Pfam" id="PF02687"/>
    </source>
</evidence>
<dbReference type="InterPro" id="IPR038766">
    <property type="entry name" value="Membrane_comp_ABC_pdt"/>
</dbReference>
<feature type="domain" description="ABC3 transporter permease C-terminal" evidence="8">
    <location>
        <begin position="643"/>
        <end position="753"/>
    </location>
</feature>
<evidence type="ECO:0000256" key="1">
    <source>
        <dbReference type="ARBA" id="ARBA00004651"/>
    </source>
</evidence>
<feature type="transmembrane region" description="Helical" evidence="7">
    <location>
        <begin position="418"/>
        <end position="438"/>
    </location>
</feature>
<name>A0A561WUF9_9ACTN</name>
<dbReference type="PANTHER" id="PTHR30287:SF1">
    <property type="entry name" value="INNER MEMBRANE PROTEIN"/>
    <property type="match status" value="1"/>
</dbReference>
<protein>
    <submittedName>
        <fullName evidence="9">FtsX-like permease family protein</fullName>
    </submittedName>
</protein>
<keyword evidence="5 7" id="KW-0472">Membrane</keyword>
<dbReference type="AlphaFoldDB" id="A0A561WUF9"/>
<feature type="transmembrane region" description="Helical" evidence="7">
    <location>
        <begin position="254"/>
        <end position="275"/>
    </location>
</feature>
<dbReference type="RefSeq" id="WP_211364307.1">
    <property type="nucleotide sequence ID" value="NZ_VIXA01000001.1"/>
</dbReference>
<feature type="domain" description="ABC3 transporter permease C-terminal" evidence="8">
    <location>
        <begin position="205"/>
        <end position="317"/>
    </location>
</feature>
<feature type="transmembrane region" description="Helical" evidence="7">
    <location>
        <begin position="639"/>
        <end position="657"/>
    </location>
</feature>
<sequence>MSAGGRLRGAAADLAMGARMAVGGGRDGWARAVLTALGVGIGVALLLLAASVPGALDARQARGDARDDLRMGQELAPAANTLLVSMVETEFRGRPVRGRLVRPEGPDAPVPPGLTRLPAPGEAVVSPALRDLLDSPDGALFAPRLGGARVTGTIADDGLAGPGEFAFFAGDDRLSTERGATRLDRFGGGLPGEGFGPVLLLLVAVIFVVLLLPIAVFLGAAVRFGGERRDRRLAALRLVGADAVMIRRIAAGEAAAGALLGVAVGGALFALGRQLVPLVTLFDLSVYASDVRPPLPLVAVVAVAVPALAVLVSMVALRAVVVEPLGVTRRGVPARRRLWWRLLLPVVGLALLYPLTGIRDDGSATTRYQVAAGAVLLLVGTVTLLPWATELLVRRLRGGPVGWQLAVRRMQLDSATSARLVNGIAVAVAGTIGLQMLFAGVAREFTTATGQDTSRAQVQVQLPAGPDTAGAVHRLVTAAGVTGANSTLITTAAADGVENALVEVRVGDCAALAEFARLDRCADGDTFLSRAPDGATVAPRATLIVDGTTRWRVPADARSVPSRPTPAGWEQSGVLITPAALGGATLAELRGEVFLRLDPDAPDAVEHVRNAAATIDPTLAVTTLTEVRESDRFADVRRGLYIGVVVTLLLIAASMLVGTLEQLRERRRLLAMLVAVGTRRTTLGWSVLWQTAVPVLVGLALAVVFGLGLGAALLRMVQAPVTVAWPVVGLSVALGALTVLLVTGLSLPMLLRLTRPDGLRTE</sequence>
<evidence type="ECO:0000256" key="7">
    <source>
        <dbReference type="SAM" id="Phobius"/>
    </source>
</evidence>
<feature type="region of interest" description="Disordered" evidence="6">
    <location>
        <begin position="98"/>
        <end position="117"/>
    </location>
</feature>
<dbReference type="Proteomes" id="UP000319927">
    <property type="component" value="Unassembled WGS sequence"/>
</dbReference>
<feature type="transmembrane region" description="Helical" evidence="7">
    <location>
        <begin position="198"/>
        <end position="222"/>
    </location>
</feature>
<feature type="transmembrane region" description="Helical" evidence="7">
    <location>
        <begin position="295"/>
        <end position="317"/>
    </location>
</feature>
<dbReference type="EMBL" id="VIXA01000001">
    <property type="protein sequence ID" value="TWG27508.1"/>
    <property type="molecule type" value="Genomic_DNA"/>
</dbReference>
<comment type="caution">
    <text evidence="9">The sequence shown here is derived from an EMBL/GenBank/DDBJ whole genome shotgun (WGS) entry which is preliminary data.</text>
</comment>
<feature type="transmembrane region" description="Helical" evidence="7">
    <location>
        <begin position="368"/>
        <end position="388"/>
    </location>
</feature>
<organism evidence="9 10">
    <name type="scientific">Micromonospora palomenae</name>
    <dbReference type="NCBI Taxonomy" id="1461247"/>
    <lineage>
        <taxon>Bacteria</taxon>
        <taxon>Bacillati</taxon>
        <taxon>Actinomycetota</taxon>
        <taxon>Actinomycetes</taxon>
        <taxon>Micromonosporales</taxon>
        <taxon>Micromonosporaceae</taxon>
        <taxon>Micromonospora</taxon>
    </lineage>
</organism>
<dbReference type="InterPro" id="IPR003838">
    <property type="entry name" value="ABC3_permease_C"/>
</dbReference>
<feature type="transmembrane region" description="Helical" evidence="7">
    <location>
        <begin position="695"/>
        <end position="714"/>
    </location>
</feature>
<evidence type="ECO:0000313" key="10">
    <source>
        <dbReference type="Proteomes" id="UP000319927"/>
    </source>
</evidence>
<feature type="transmembrane region" description="Helical" evidence="7">
    <location>
        <begin position="726"/>
        <end position="751"/>
    </location>
</feature>
<comment type="subcellular location">
    <subcellularLocation>
        <location evidence="1">Cell membrane</location>
        <topology evidence="1">Multi-pass membrane protein</topology>
    </subcellularLocation>
</comment>
<evidence type="ECO:0000256" key="6">
    <source>
        <dbReference type="SAM" id="MobiDB-lite"/>
    </source>
</evidence>
<dbReference type="Pfam" id="PF02687">
    <property type="entry name" value="FtsX"/>
    <property type="match status" value="2"/>
</dbReference>
<proteinExistence type="predicted"/>
<feature type="transmembrane region" description="Helical" evidence="7">
    <location>
        <begin position="338"/>
        <end position="356"/>
    </location>
</feature>
<keyword evidence="10" id="KW-1185">Reference proteome</keyword>
<keyword evidence="4 7" id="KW-1133">Transmembrane helix</keyword>
<dbReference type="GO" id="GO:0005886">
    <property type="term" value="C:plasma membrane"/>
    <property type="evidence" value="ECO:0007669"/>
    <property type="project" value="UniProtKB-SubCell"/>
</dbReference>
<keyword evidence="3 7" id="KW-0812">Transmembrane</keyword>
<gene>
    <name evidence="9" type="ORF">FHX75_11652</name>
</gene>